<dbReference type="Gene3D" id="1.10.20.10">
    <property type="entry name" value="Histone, subunit A"/>
    <property type="match status" value="1"/>
</dbReference>
<dbReference type="InterPro" id="IPR009072">
    <property type="entry name" value="Histone-fold"/>
</dbReference>
<accession>A0ABD2AQ46</accession>
<dbReference type="InterPro" id="IPR003958">
    <property type="entry name" value="CBFA_NFYB_domain"/>
</dbReference>
<comment type="subcellular location">
    <subcellularLocation>
        <location evidence="1">Nucleus</location>
    </subcellularLocation>
</comment>
<organism evidence="5 6">
    <name type="scientific">Vespula squamosa</name>
    <name type="common">Southern yellow jacket</name>
    <name type="synonym">Wasp</name>
    <dbReference type="NCBI Taxonomy" id="30214"/>
    <lineage>
        <taxon>Eukaryota</taxon>
        <taxon>Metazoa</taxon>
        <taxon>Ecdysozoa</taxon>
        <taxon>Arthropoda</taxon>
        <taxon>Hexapoda</taxon>
        <taxon>Insecta</taxon>
        <taxon>Pterygota</taxon>
        <taxon>Neoptera</taxon>
        <taxon>Endopterygota</taxon>
        <taxon>Hymenoptera</taxon>
        <taxon>Apocrita</taxon>
        <taxon>Aculeata</taxon>
        <taxon>Vespoidea</taxon>
        <taxon>Vespidae</taxon>
        <taxon>Vespinae</taxon>
        <taxon>Vespula</taxon>
    </lineage>
</organism>
<proteinExistence type="predicted"/>
<dbReference type="EMBL" id="JAUDFV010000141">
    <property type="protein sequence ID" value="KAL2722437.1"/>
    <property type="molecule type" value="Genomic_DNA"/>
</dbReference>
<evidence type="ECO:0000313" key="6">
    <source>
        <dbReference type="Proteomes" id="UP001607302"/>
    </source>
</evidence>
<keyword evidence="2" id="KW-0539">Nucleus</keyword>
<evidence type="ECO:0000256" key="3">
    <source>
        <dbReference type="SAM" id="MobiDB-lite"/>
    </source>
</evidence>
<feature type="region of interest" description="Disordered" evidence="3">
    <location>
        <begin position="1"/>
        <end position="40"/>
    </location>
</feature>
<protein>
    <submittedName>
        <fullName evidence="5">DNA polymerase epsilon subunit 4</fullName>
    </submittedName>
</protein>
<dbReference type="Proteomes" id="UP001607302">
    <property type="component" value="Unassembled WGS sequence"/>
</dbReference>
<name>A0ABD2AQ46_VESSQ</name>
<gene>
    <name evidence="5" type="ORF">V1478_009300</name>
</gene>
<dbReference type="AlphaFoldDB" id="A0ABD2AQ46"/>
<sequence>MANAKVDDLTYEGELNESNINNGAENLQDSQEETDTVLQADEEQREKLVRLPIGRVRNIIKMDPDVNLVNQEAVFLIAKSTELFIDSLAKEAYKYTVQTKKKTVQKRDIENAINNVDALVFLEEMLE</sequence>
<feature type="domain" description="Transcription factor CBF/NF-Y/archaeal histone" evidence="4">
    <location>
        <begin position="50"/>
        <end position="113"/>
    </location>
</feature>
<feature type="compositionally biased region" description="Polar residues" evidence="3">
    <location>
        <begin position="16"/>
        <end position="29"/>
    </location>
</feature>
<dbReference type="GO" id="GO:0005634">
    <property type="term" value="C:nucleus"/>
    <property type="evidence" value="ECO:0007669"/>
    <property type="project" value="UniProtKB-SubCell"/>
</dbReference>
<dbReference type="InterPro" id="IPR050568">
    <property type="entry name" value="Transcr_DNA_Rep_Reg"/>
</dbReference>
<evidence type="ECO:0000256" key="1">
    <source>
        <dbReference type="ARBA" id="ARBA00004123"/>
    </source>
</evidence>
<keyword evidence="6" id="KW-1185">Reference proteome</keyword>
<comment type="caution">
    <text evidence="5">The sequence shown here is derived from an EMBL/GenBank/DDBJ whole genome shotgun (WGS) entry which is preliminary data.</text>
</comment>
<dbReference type="CDD" id="cd22929">
    <property type="entry name" value="HFD_POLE4-like"/>
    <property type="match status" value="1"/>
</dbReference>
<reference evidence="5 6" key="1">
    <citation type="journal article" date="2024" name="Ann. Entomol. Soc. Am.">
        <title>Genomic analyses of the southern and eastern yellowjacket wasps (Hymenoptera: Vespidae) reveal evolutionary signatures of social life.</title>
        <authorList>
            <person name="Catto M.A."/>
            <person name="Caine P.B."/>
            <person name="Orr S.E."/>
            <person name="Hunt B.G."/>
            <person name="Goodisman M.A.D."/>
        </authorList>
    </citation>
    <scope>NUCLEOTIDE SEQUENCE [LARGE SCALE GENOMIC DNA]</scope>
    <source>
        <strain evidence="5">233</strain>
        <tissue evidence="5">Head and thorax</tissue>
    </source>
</reference>
<dbReference type="Pfam" id="PF00808">
    <property type="entry name" value="CBFD_NFYB_HMF"/>
    <property type="match status" value="1"/>
</dbReference>
<feature type="compositionally biased region" description="Acidic residues" evidence="3">
    <location>
        <begin position="30"/>
        <end position="40"/>
    </location>
</feature>
<dbReference type="PANTHER" id="PTHR10252">
    <property type="entry name" value="HISTONE-LIKE TRANSCRIPTION FACTOR CCAAT-RELATED"/>
    <property type="match status" value="1"/>
</dbReference>
<evidence type="ECO:0000256" key="2">
    <source>
        <dbReference type="ARBA" id="ARBA00023242"/>
    </source>
</evidence>
<evidence type="ECO:0000259" key="4">
    <source>
        <dbReference type="Pfam" id="PF00808"/>
    </source>
</evidence>
<evidence type="ECO:0000313" key="5">
    <source>
        <dbReference type="EMBL" id="KAL2722437.1"/>
    </source>
</evidence>
<dbReference type="SUPFAM" id="SSF47113">
    <property type="entry name" value="Histone-fold"/>
    <property type="match status" value="1"/>
</dbReference>
<dbReference type="PANTHER" id="PTHR10252:SF79">
    <property type="entry name" value="DNA POLYMERASE EPSILON SUBUNIT 4"/>
    <property type="match status" value="1"/>
</dbReference>